<evidence type="ECO:0000313" key="7">
    <source>
        <dbReference type="Proteomes" id="UP000478837"/>
    </source>
</evidence>
<dbReference type="InterPro" id="IPR000014">
    <property type="entry name" value="PAS"/>
</dbReference>
<dbReference type="PROSITE" id="PS50887">
    <property type="entry name" value="GGDEF"/>
    <property type="match status" value="1"/>
</dbReference>
<dbReference type="SUPFAM" id="SSF63829">
    <property type="entry name" value="Calcium-dependent phosphotriesterase"/>
    <property type="match status" value="2"/>
</dbReference>
<dbReference type="InterPro" id="IPR000700">
    <property type="entry name" value="PAS-assoc_C"/>
</dbReference>
<dbReference type="Proteomes" id="UP000478837">
    <property type="component" value="Unassembled WGS sequence"/>
</dbReference>
<dbReference type="PROSITE" id="PS50883">
    <property type="entry name" value="EAL"/>
    <property type="match status" value="1"/>
</dbReference>
<dbReference type="RefSeq" id="WP_163112080.1">
    <property type="nucleotide sequence ID" value="NZ_JAAAWP010000007.1"/>
</dbReference>
<sequence>MHRYIYISLCFVLFSTLAAAEPKIQNPVFQPLSTKNGLPQDVVNDIVVDNEGFVWIATDGGLVRWDGVETKEIDNSDNLFSNSYISRLTIQEGEALFVSVYGKGIYRVDLDTQAIEQLTPTPYKYYQDYIQFADAFHWQDSTHLIITLSENVQRLNTQTGEIENLATLPDDLIQLSQGIRYAITVDEILLVATSAGVFTLDTSKTSATLEKLDYLNGIAATEDNQNAKFLMQDDSDRVWIATVNGVFTTDKESFLAQVREGKNSRFEQAISGPNVWTMEQSKENAFWLGTNRGLYELSKKEGRWTYEHILEPNNGRSALSDKKIAAIATTSDGNLWLSSIFGGALHFVVQSSEIYTIQNERQAKTDKLSDNVVWALAETTPGKLWIGTANGLTHHDLSTGTSTHYFKKAVEDSLLGLNNIDRIAPAPDDKLVIQRYEGMSLFDPKTGLASSLPTKDSSDKNLLDAWNAGFSITSDGQLYFIGENEFYKYDFANQTLTALPFDPAILDVKFASRFLGESEYHNNDMFLAMEGGLWLINRKTNEPKLVYRFSEGDRLNEQSVNSWVIDNTGVLWLAHSGIGLIGLDADTFEPLYKLNDTNLLKTNIAYGLQKDRDGNIWFSSHKGLHRYDPYAGKIQNFIYGRELSVSEFNEGASILLEDGRLAFGSTSGVIIFAPEQLDTAEAGRSLSARQTAITEVSLGQRQLPQALKNLNGQHFELAHDDYGLTIHFSSLVTSGVGEIEYYYKLLSGNKLISEGITEDAKITLANLDPGKYSFSVAPTPSSFETSYRPAQITLTVPYAPYRSPAAYTVYAVLILALVASYLFSRHKALVTLRKAQQQVSLFSDAFKQTRDWVLIFDENKELVAANPAFEQVFGFNQKEPLKKQLNRLYLRYPNLARHLSDKLVNMQGGDFWKDEGVIDGADGKRYDVLIDISAISRSGHVPGHYLIVISDISEQKQAERKLLKIATYDSLTGLVNRTLLLDRLEHAIALARHHGHRVSVMFVDLDRFKGINDSLGHDYGDKLLRIVANRMRNLVADSGTVARLGGDEFVIVIEEVENDDDLSPFVGQIIEAVETPISLSSEVLRVSCSIGVAFYPDDAHEPAELIKQADVAMYTAKKDTLNGFAYFTNDMNEKAKSRLLLENRVKRAYSDDCFFNYYQPIINAQTNQTVGVELLLRGKLDDKPLFPDQFIPVLEELRYIIEVTRKAMRRAASDLSEWYQDGFTGYVSINLSALHFKTEFDLNSVFDLLKEFDLPEQAFRFEITEGVLIDYTDNALLQIQRFVDAGFVLALDDFGTGFSSLSYLKRYPLSVLKIDKSFVNEMAPGNANEALVSTTISLASNLKMKCIAEGVETGGQATALLNRGCIFHQGYYYAKPASAKEIKPLLFKQWKKH</sequence>
<dbReference type="SMART" id="SM00052">
    <property type="entry name" value="EAL"/>
    <property type="match status" value="1"/>
</dbReference>
<keyword evidence="1" id="KW-0732">Signal</keyword>
<reference evidence="6 7" key="1">
    <citation type="submission" date="2020-01" db="EMBL/GenBank/DDBJ databases">
        <title>Genomes of bacteria type strains.</title>
        <authorList>
            <person name="Chen J."/>
            <person name="Zhu S."/>
            <person name="Yang J."/>
        </authorList>
    </citation>
    <scope>NUCLEOTIDE SEQUENCE [LARGE SCALE GENOMIC DNA]</scope>
    <source>
        <strain evidence="6 7">LMG 22958</strain>
    </source>
</reference>
<dbReference type="SUPFAM" id="SSF55073">
    <property type="entry name" value="Nucleotide cyclase"/>
    <property type="match status" value="1"/>
</dbReference>
<proteinExistence type="predicted"/>
<dbReference type="CDD" id="cd00130">
    <property type="entry name" value="PAS"/>
    <property type="match status" value="1"/>
</dbReference>
<gene>
    <name evidence="6" type="ORF">GTW09_12015</name>
</gene>
<comment type="caution">
    <text evidence="6">The sequence shown here is derived from an EMBL/GenBank/DDBJ whole genome shotgun (WGS) entry which is preliminary data.</text>
</comment>
<evidence type="ECO:0000259" key="4">
    <source>
        <dbReference type="PROSITE" id="PS50883"/>
    </source>
</evidence>
<dbReference type="Gene3D" id="2.130.10.10">
    <property type="entry name" value="YVTN repeat-like/Quinoprotein amine dehydrogenase"/>
    <property type="match status" value="2"/>
</dbReference>
<dbReference type="InterPro" id="IPR043128">
    <property type="entry name" value="Rev_trsase/Diguanyl_cyclase"/>
</dbReference>
<dbReference type="InterPro" id="IPR013783">
    <property type="entry name" value="Ig-like_fold"/>
</dbReference>
<dbReference type="SMART" id="SM00267">
    <property type="entry name" value="GGDEF"/>
    <property type="match status" value="1"/>
</dbReference>
<dbReference type="Gene3D" id="2.60.40.10">
    <property type="entry name" value="Immunoglobulins"/>
    <property type="match status" value="1"/>
</dbReference>
<dbReference type="PROSITE" id="PS50113">
    <property type="entry name" value="PAC"/>
    <property type="match status" value="1"/>
</dbReference>
<feature type="domain" description="EAL" evidence="4">
    <location>
        <begin position="1138"/>
        <end position="1390"/>
    </location>
</feature>
<dbReference type="Gene3D" id="3.20.20.450">
    <property type="entry name" value="EAL domain"/>
    <property type="match status" value="1"/>
</dbReference>
<dbReference type="InterPro" id="IPR000160">
    <property type="entry name" value="GGDEF_dom"/>
</dbReference>
<evidence type="ECO:0000313" key="6">
    <source>
        <dbReference type="EMBL" id="NDW22252.1"/>
    </source>
</evidence>
<dbReference type="InterPro" id="IPR011110">
    <property type="entry name" value="Reg_prop"/>
</dbReference>
<evidence type="ECO:0000256" key="1">
    <source>
        <dbReference type="SAM" id="SignalP"/>
    </source>
</evidence>
<dbReference type="Pfam" id="PF00563">
    <property type="entry name" value="EAL"/>
    <property type="match status" value="1"/>
</dbReference>
<feature type="domain" description="PAS" evidence="2">
    <location>
        <begin position="838"/>
        <end position="885"/>
    </location>
</feature>
<evidence type="ECO:0000259" key="5">
    <source>
        <dbReference type="PROSITE" id="PS50887"/>
    </source>
</evidence>
<accession>A0A6L9MVL2</accession>
<keyword evidence="7" id="KW-1185">Reference proteome</keyword>
<dbReference type="SUPFAM" id="SSF141868">
    <property type="entry name" value="EAL domain-like"/>
    <property type="match status" value="1"/>
</dbReference>
<organism evidence="6 7">
    <name type="scientific">Alteromonas hispanica</name>
    <dbReference type="NCBI Taxonomy" id="315421"/>
    <lineage>
        <taxon>Bacteria</taxon>
        <taxon>Pseudomonadati</taxon>
        <taxon>Pseudomonadota</taxon>
        <taxon>Gammaproteobacteria</taxon>
        <taxon>Alteromonadales</taxon>
        <taxon>Alteromonadaceae</taxon>
        <taxon>Alteromonas/Salinimonas group</taxon>
        <taxon>Alteromonas</taxon>
    </lineage>
</organism>
<dbReference type="SUPFAM" id="SSF55785">
    <property type="entry name" value="PYP-like sensor domain (PAS domain)"/>
    <property type="match status" value="1"/>
</dbReference>
<evidence type="ECO:0000259" key="2">
    <source>
        <dbReference type="PROSITE" id="PS50112"/>
    </source>
</evidence>
<protein>
    <submittedName>
        <fullName evidence="6">EAL domain-containing protein</fullName>
    </submittedName>
</protein>
<dbReference type="EMBL" id="JAAAWP010000007">
    <property type="protein sequence ID" value="NDW22252.1"/>
    <property type="molecule type" value="Genomic_DNA"/>
</dbReference>
<dbReference type="NCBIfam" id="TIGR00229">
    <property type="entry name" value="sensory_box"/>
    <property type="match status" value="1"/>
</dbReference>
<dbReference type="InterPro" id="IPR029787">
    <property type="entry name" value="Nucleotide_cyclase"/>
</dbReference>
<dbReference type="Pfam" id="PF07494">
    <property type="entry name" value="Reg_prop"/>
    <property type="match status" value="2"/>
</dbReference>
<dbReference type="Gene3D" id="3.30.70.270">
    <property type="match status" value="1"/>
</dbReference>
<dbReference type="CDD" id="cd01949">
    <property type="entry name" value="GGDEF"/>
    <property type="match status" value="1"/>
</dbReference>
<dbReference type="CDD" id="cd01948">
    <property type="entry name" value="EAL"/>
    <property type="match status" value="1"/>
</dbReference>
<dbReference type="PROSITE" id="PS50112">
    <property type="entry name" value="PAS"/>
    <property type="match status" value="1"/>
</dbReference>
<dbReference type="Gene3D" id="3.30.450.20">
    <property type="entry name" value="PAS domain"/>
    <property type="match status" value="1"/>
</dbReference>
<feature type="chain" id="PRO_5027041613" evidence="1">
    <location>
        <begin position="21"/>
        <end position="1393"/>
    </location>
</feature>
<dbReference type="InterPro" id="IPR035965">
    <property type="entry name" value="PAS-like_dom_sf"/>
</dbReference>
<feature type="signal peptide" evidence="1">
    <location>
        <begin position="1"/>
        <end position="20"/>
    </location>
</feature>
<feature type="domain" description="GGDEF" evidence="5">
    <location>
        <begin position="996"/>
        <end position="1129"/>
    </location>
</feature>
<dbReference type="InterPro" id="IPR015943">
    <property type="entry name" value="WD40/YVTN_repeat-like_dom_sf"/>
</dbReference>
<dbReference type="PANTHER" id="PTHR44757">
    <property type="entry name" value="DIGUANYLATE CYCLASE DGCP"/>
    <property type="match status" value="1"/>
</dbReference>
<dbReference type="PANTHER" id="PTHR44757:SF2">
    <property type="entry name" value="BIOFILM ARCHITECTURE MAINTENANCE PROTEIN MBAA"/>
    <property type="match status" value="1"/>
</dbReference>
<dbReference type="Pfam" id="PF13426">
    <property type="entry name" value="PAS_9"/>
    <property type="match status" value="1"/>
</dbReference>
<dbReference type="InterPro" id="IPR035919">
    <property type="entry name" value="EAL_sf"/>
</dbReference>
<dbReference type="InterPro" id="IPR052155">
    <property type="entry name" value="Biofilm_reg_signaling"/>
</dbReference>
<name>A0A6L9MVL2_9ALTE</name>
<evidence type="ECO:0000259" key="3">
    <source>
        <dbReference type="PROSITE" id="PS50113"/>
    </source>
</evidence>
<dbReference type="Pfam" id="PF00990">
    <property type="entry name" value="GGDEF"/>
    <property type="match status" value="1"/>
</dbReference>
<dbReference type="InterPro" id="IPR001633">
    <property type="entry name" value="EAL_dom"/>
</dbReference>
<feature type="domain" description="PAC" evidence="3">
    <location>
        <begin position="912"/>
        <end position="964"/>
    </location>
</feature>
<dbReference type="NCBIfam" id="TIGR00254">
    <property type="entry name" value="GGDEF"/>
    <property type="match status" value="1"/>
</dbReference>